<dbReference type="Pfam" id="PF00004">
    <property type="entry name" value="AAA"/>
    <property type="match status" value="1"/>
</dbReference>
<keyword evidence="3" id="KW-1185">Reference proteome</keyword>
<dbReference type="Gene3D" id="3.40.50.300">
    <property type="entry name" value="P-loop containing nucleotide triphosphate hydrolases"/>
    <property type="match status" value="1"/>
</dbReference>
<keyword evidence="2" id="KW-0645">Protease</keyword>
<protein>
    <submittedName>
        <fullName evidence="2">Ulp1-like desumoylating protease fused to AAA ATPase</fullName>
    </submittedName>
</protein>
<accession>V6DGC0</accession>
<evidence type="ECO:0000313" key="2">
    <source>
        <dbReference type="EMBL" id="CDK30599.1"/>
    </source>
</evidence>
<name>V6DGC0_9BACT</name>
<dbReference type="InterPro" id="IPR003959">
    <property type="entry name" value="ATPase_AAA_core"/>
</dbReference>
<dbReference type="GO" id="GO:0006508">
    <property type="term" value="P:proteolysis"/>
    <property type="evidence" value="ECO:0007669"/>
    <property type="project" value="UniProtKB-KW"/>
</dbReference>
<dbReference type="KEGG" id="dpb:BABL1_gene_417"/>
<sequence length="826" mass="95814">MILNKSRISKLSKIIFSMFLGITLHGPSMQVCKENPQSIVYDIRQCEVAQQEDGSSCGYHAFYNALVISRSIKDKSLNNLLHDREVINSFFGSSESEWVKHVILKRAKTLAKYYITDHLLKSLKHMEILSNEIEIDQNCYKLNLSENYIRLKNFGNSSECILSYLDKKREMFCNVISNVAQSLADNIIEEANYSYNIKTTLSYLFGNVKSYFSDRSSRFPKYFYDVKSDSIAEAFKIEFIRRGMSEEDACKMITRISKYVIEFTDVCFEIIADYQIKDLKTNETYVIDWVHRTDKDFIKLHDINHMSSVENTGHWLSSEEIDSIMQLEKEKKSDFSQDINVYCLERDIEQLFECDNNLMEARSNFKDKNYEGTSAFLIYSDSEKHWFTCVVTKNNGEDFPKFIFADSLGKNRIESRESLEFIRLLLLSEEVSEQDEVSENNSEYISSFDEQDLPGLDLLLEGNNLININVIIEQLKSKKLETTRGLILHGPPNTGKFTTACLMKVLSGWNLLAVEAEDFFNEAKHPDRKEYYNFIKEFFNKLQNFGPTIIFIHNISKDLVNKESISSNLLAIFLRELKIYNNKNLTFLILSTYYDELAQDGVFESFVLPIKFTLPNYFQRSAIFSYYIKKYCNEENCQTLLESSWFKSLEKTATSFYNPITKGDHNLLSTSAGFSPLDLKEISKKAVVGLSKNISNVTNSSFWSTYKNTFNFSKSTLLSGTKVVLLPLDLSMHLGIYYLRSSNLEHALLKFCEIQREQISNINRFYLNEDSIIPDPAKKVFCFLFNVASDTAKKKAEEKCEQVTKAVWDWTEIKFHNWLSNNIKFS</sequence>
<dbReference type="STRING" id="673862.BABL1_gene_417"/>
<dbReference type="AlphaFoldDB" id="V6DGC0"/>
<organism evidence="2 3">
    <name type="scientific">Candidatus Babela massiliensis</name>
    <dbReference type="NCBI Taxonomy" id="673862"/>
    <lineage>
        <taxon>Bacteria</taxon>
        <taxon>Candidatus Babelota</taxon>
        <taxon>Candidatus Babeliae</taxon>
        <taxon>Candidatus Babeliales</taxon>
        <taxon>Candidatus Babeliaceae</taxon>
        <taxon>Candidatus Babela</taxon>
    </lineage>
</organism>
<gene>
    <name evidence="2" type="ORF">BABL1_gene_417</name>
</gene>
<dbReference type="GO" id="GO:0005524">
    <property type="term" value="F:ATP binding"/>
    <property type="evidence" value="ECO:0007669"/>
    <property type="project" value="InterPro"/>
</dbReference>
<feature type="domain" description="ATPase AAA-type core" evidence="1">
    <location>
        <begin position="486"/>
        <end position="597"/>
    </location>
</feature>
<dbReference type="SUPFAM" id="SSF52540">
    <property type="entry name" value="P-loop containing nucleoside triphosphate hydrolases"/>
    <property type="match status" value="1"/>
</dbReference>
<proteinExistence type="predicted"/>
<dbReference type="GO" id="GO:0016887">
    <property type="term" value="F:ATP hydrolysis activity"/>
    <property type="evidence" value="ECO:0007669"/>
    <property type="project" value="InterPro"/>
</dbReference>
<keyword evidence="2" id="KW-0378">Hydrolase</keyword>
<reference evidence="2 3" key="1">
    <citation type="journal article" date="2015" name="Biol. Direct">
        <title>Babela massiliensis, a representative of a widespread bacterial phylum with unusual adaptations to parasitism in amoebae.</title>
        <authorList>
            <person name="Pagnier I."/>
            <person name="Yutin N."/>
            <person name="Croce O."/>
            <person name="Makarova K.S."/>
            <person name="Wolf Y.I."/>
            <person name="Benamar S."/>
            <person name="Raoult D."/>
            <person name="Koonin E.V."/>
            <person name="La Scola B."/>
        </authorList>
    </citation>
    <scope>NUCLEOTIDE SEQUENCE [LARGE SCALE GENOMIC DNA]</scope>
    <source>
        <strain evidence="3">BABL1</strain>
    </source>
</reference>
<dbReference type="GO" id="GO:0008233">
    <property type="term" value="F:peptidase activity"/>
    <property type="evidence" value="ECO:0007669"/>
    <property type="project" value="UniProtKB-KW"/>
</dbReference>
<dbReference type="EMBL" id="HG793133">
    <property type="protein sequence ID" value="CDK30599.1"/>
    <property type="molecule type" value="Genomic_DNA"/>
</dbReference>
<evidence type="ECO:0000259" key="1">
    <source>
        <dbReference type="Pfam" id="PF00004"/>
    </source>
</evidence>
<dbReference type="PATRIC" id="fig|673862.3.peg.484"/>
<dbReference type="RefSeq" id="WP_023791984.1">
    <property type="nucleotide sequence ID" value="NC_023003.1"/>
</dbReference>
<dbReference type="InterPro" id="IPR027417">
    <property type="entry name" value="P-loop_NTPase"/>
</dbReference>
<dbReference type="HOGENOM" id="CLU_335469_0_0_7"/>
<evidence type="ECO:0000313" key="3">
    <source>
        <dbReference type="Proteomes" id="UP000018769"/>
    </source>
</evidence>
<dbReference type="Proteomes" id="UP000018769">
    <property type="component" value="Chromosome I"/>
</dbReference>